<dbReference type="Proteomes" id="UP000034727">
    <property type="component" value="Unassembled WGS sequence"/>
</dbReference>
<proteinExistence type="predicted"/>
<evidence type="ECO:0000313" key="3">
    <source>
        <dbReference type="Proteomes" id="UP000034727"/>
    </source>
</evidence>
<evidence type="ECO:0000256" key="1">
    <source>
        <dbReference type="SAM" id="Phobius"/>
    </source>
</evidence>
<gene>
    <name evidence="2" type="ORF">UX22_C0009G0002</name>
</gene>
<feature type="transmembrane region" description="Helical" evidence="1">
    <location>
        <begin position="80"/>
        <end position="104"/>
    </location>
</feature>
<reference evidence="2 3" key="1">
    <citation type="journal article" date="2015" name="Nature">
        <title>rRNA introns, odd ribosomes, and small enigmatic genomes across a large radiation of phyla.</title>
        <authorList>
            <person name="Brown C.T."/>
            <person name="Hug L.A."/>
            <person name="Thomas B.C."/>
            <person name="Sharon I."/>
            <person name="Castelle C.J."/>
            <person name="Singh A."/>
            <person name="Wilkins M.J."/>
            <person name="Williams K.H."/>
            <person name="Banfield J.F."/>
        </authorList>
    </citation>
    <scope>NUCLEOTIDE SEQUENCE [LARGE SCALE GENOMIC DNA]</scope>
</reference>
<comment type="caution">
    <text evidence="2">The sequence shown here is derived from an EMBL/GenBank/DDBJ whole genome shotgun (WGS) entry which is preliminary data.</text>
</comment>
<protein>
    <submittedName>
        <fullName evidence="2">Uncharacterized protein</fullName>
    </submittedName>
</protein>
<keyword evidence="1" id="KW-0812">Transmembrane</keyword>
<accession>A0A0G1R394</accession>
<feature type="transmembrane region" description="Helical" evidence="1">
    <location>
        <begin position="43"/>
        <end position="68"/>
    </location>
</feature>
<feature type="transmembrane region" description="Helical" evidence="1">
    <location>
        <begin position="12"/>
        <end position="31"/>
    </location>
</feature>
<organism evidence="2 3">
    <name type="scientific">Candidatus Jorgensenbacteria bacterium GW2011_GWA2_45_9</name>
    <dbReference type="NCBI Taxonomy" id="1618663"/>
    <lineage>
        <taxon>Bacteria</taxon>
        <taxon>Candidatus Joergenseniibacteriota</taxon>
    </lineage>
</organism>
<dbReference type="EMBL" id="LCLJ01000009">
    <property type="protein sequence ID" value="KKU15370.1"/>
    <property type="molecule type" value="Genomic_DNA"/>
</dbReference>
<keyword evidence="1" id="KW-1133">Transmembrane helix</keyword>
<sequence length="105" mass="11571">MKKQIYLLKSFLNSVGAFVYIVAVSWLMLHAEKFFGKPPSPEFLMLVLMLLLFVVSASVTGFLVLGAPANLYFGGLKKEAVVLFLCTLGWLILFALVVLAVLFLA</sequence>
<dbReference type="AlphaFoldDB" id="A0A0G1R394"/>
<evidence type="ECO:0000313" key="2">
    <source>
        <dbReference type="EMBL" id="KKU15370.1"/>
    </source>
</evidence>
<name>A0A0G1R394_9BACT</name>
<keyword evidence="1" id="KW-0472">Membrane</keyword>